<sequence>MRKLSFLLLSLTLAFASCQEKYPELKEDGVYAEFITNKGTFVAKLKNETAPLTVSNFVALAEGTNAMVDSIYKGKRFYDGLSFHRVIKDFMIQGGDPKGDGTGSPGYAFPDEITDTIRFDRKGLLAMANSGPATNGSQFFITLKETPWLDGRHTIFGEIVVGQDIVDTIGVVETEKPGDKPVSPVIIEKVNIINKGKVKVPYFTEEMNKIEKEKKEKEERINKIAAAKAEELNALKAKADSLPSGLKIYFNEKSEGEQPNEGDKILMNYAGFLTNGKLFDSNILAQAEKYEMVDEMRKAAGQYVPVPTDYSKNAQLIPGFREGLLNMKVGDKATLFIPSHLAYGKRGVPGVIPADSELIFELELVEIVK</sequence>
<dbReference type="AlphaFoldDB" id="A0A9X1R2Y3"/>
<dbReference type="InterPro" id="IPR046357">
    <property type="entry name" value="PPIase_dom_sf"/>
</dbReference>
<evidence type="ECO:0000256" key="3">
    <source>
        <dbReference type="ARBA" id="ARBA00013194"/>
    </source>
</evidence>
<reference evidence="10" key="1">
    <citation type="submission" date="2021-09" db="EMBL/GenBank/DDBJ databases">
        <title>Genome of Aequorivita sp. strain F64183.</title>
        <authorList>
            <person name="Wang Y."/>
        </authorList>
    </citation>
    <scope>NUCLEOTIDE SEQUENCE</scope>
    <source>
        <strain evidence="10">F64183</strain>
    </source>
</reference>
<dbReference type="PRINTS" id="PR00153">
    <property type="entry name" value="CSAPPISMRASE"/>
</dbReference>
<keyword evidence="5 6" id="KW-0413">Isomerase</keyword>
<evidence type="ECO:0000256" key="2">
    <source>
        <dbReference type="ARBA" id="ARBA00007365"/>
    </source>
</evidence>
<dbReference type="RefSeq" id="WP_237608435.1">
    <property type="nucleotide sequence ID" value="NZ_JAIRBB010000007.1"/>
</dbReference>
<comment type="catalytic activity">
    <reaction evidence="1 6">
        <text>[protein]-peptidylproline (omega=180) = [protein]-peptidylproline (omega=0)</text>
        <dbReference type="Rhea" id="RHEA:16237"/>
        <dbReference type="Rhea" id="RHEA-COMP:10747"/>
        <dbReference type="Rhea" id="RHEA-COMP:10748"/>
        <dbReference type="ChEBI" id="CHEBI:83833"/>
        <dbReference type="ChEBI" id="CHEBI:83834"/>
        <dbReference type="EC" id="5.2.1.8"/>
    </reaction>
</comment>
<dbReference type="InterPro" id="IPR001179">
    <property type="entry name" value="PPIase_FKBP_dom"/>
</dbReference>
<dbReference type="GO" id="GO:0006457">
    <property type="term" value="P:protein folding"/>
    <property type="evidence" value="ECO:0007669"/>
    <property type="project" value="InterPro"/>
</dbReference>
<evidence type="ECO:0000256" key="6">
    <source>
        <dbReference type="PROSITE-ProRule" id="PRU00277"/>
    </source>
</evidence>
<dbReference type="PROSITE" id="PS00170">
    <property type="entry name" value="CSA_PPIASE_1"/>
    <property type="match status" value="1"/>
</dbReference>
<name>A0A9X1R2Y3_9FLAO</name>
<evidence type="ECO:0000313" key="10">
    <source>
        <dbReference type="EMBL" id="MCG2431321.1"/>
    </source>
</evidence>
<dbReference type="SUPFAM" id="SSF50891">
    <property type="entry name" value="Cyclophilin-like"/>
    <property type="match status" value="1"/>
</dbReference>
<dbReference type="Gene3D" id="3.10.50.40">
    <property type="match status" value="1"/>
</dbReference>
<evidence type="ECO:0000256" key="5">
    <source>
        <dbReference type="ARBA" id="ARBA00023235"/>
    </source>
</evidence>
<dbReference type="Gene3D" id="2.40.100.10">
    <property type="entry name" value="Cyclophilin-like"/>
    <property type="match status" value="1"/>
</dbReference>
<evidence type="ECO:0000256" key="1">
    <source>
        <dbReference type="ARBA" id="ARBA00000971"/>
    </source>
</evidence>
<comment type="caution">
    <text evidence="10">The sequence shown here is derived from an EMBL/GenBank/DDBJ whole genome shotgun (WGS) entry which is preliminary data.</text>
</comment>
<dbReference type="Proteomes" id="UP001139462">
    <property type="component" value="Unassembled WGS sequence"/>
</dbReference>
<dbReference type="PANTHER" id="PTHR45625">
    <property type="entry name" value="PEPTIDYL-PROLYL CIS-TRANS ISOMERASE-RELATED"/>
    <property type="match status" value="1"/>
</dbReference>
<dbReference type="InterPro" id="IPR020892">
    <property type="entry name" value="Cyclophilin-type_PPIase_CS"/>
</dbReference>
<organism evidence="10 11">
    <name type="scientific">Aequorivita xiaoshiensis</name>
    <dbReference type="NCBI Taxonomy" id="2874476"/>
    <lineage>
        <taxon>Bacteria</taxon>
        <taxon>Pseudomonadati</taxon>
        <taxon>Bacteroidota</taxon>
        <taxon>Flavobacteriia</taxon>
        <taxon>Flavobacteriales</taxon>
        <taxon>Flavobacteriaceae</taxon>
        <taxon>Aequorivita</taxon>
    </lineage>
</organism>
<comment type="similarity">
    <text evidence="2">Belongs to the cyclophilin-type PPIase family.</text>
</comment>
<dbReference type="CDD" id="cd00317">
    <property type="entry name" value="cyclophilin"/>
    <property type="match status" value="1"/>
</dbReference>
<keyword evidence="11" id="KW-1185">Reference proteome</keyword>
<gene>
    <name evidence="10" type="ORF">K8344_09330</name>
</gene>
<proteinExistence type="inferred from homology"/>
<dbReference type="InterPro" id="IPR002130">
    <property type="entry name" value="Cyclophilin-type_PPIase_dom"/>
</dbReference>
<dbReference type="InterPro" id="IPR029000">
    <property type="entry name" value="Cyclophilin-like_dom_sf"/>
</dbReference>
<dbReference type="Pfam" id="PF00160">
    <property type="entry name" value="Pro_isomerase"/>
    <property type="match status" value="1"/>
</dbReference>
<feature type="chain" id="PRO_5040911120" description="peptidylprolyl isomerase" evidence="7">
    <location>
        <begin position="17"/>
        <end position="369"/>
    </location>
</feature>
<dbReference type="EMBL" id="JAIRBB010000007">
    <property type="protein sequence ID" value="MCG2431321.1"/>
    <property type="molecule type" value="Genomic_DNA"/>
</dbReference>
<feature type="signal peptide" evidence="7">
    <location>
        <begin position="1"/>
        <end position="16"/>
    </location>
</feature>
<evidence type="ECO:0000313" key="11">
    <source>
        <dbReference type="Proteomes" id="UP001139462"/>
    </source>
</evidence>
<feature type="domain" description="PPIase cyclophilin-type" evidence="9">
    <location>
        <begin position="39"/>
        <end position="192"/>
    </location>
</feature>
<keyword evidence="7" id="KW-0732">Signal</keyword>
<keyword evidence="4 6" id="KW-0697">Rotamase</keyword>
<dbReference type="PROSITE" id="PS50072">
    <property type="entry name" value="CSA_PPIASE_2"/>
    <property type="match status" value="1"/>
</dbReference>
<dbReference type="PROSITE" id="PS51257">
    <property type="entry name" value="PROKAR_LIPOPROTEIN"/>
    <property type="match status" value="1"/>
</dbReference>
<dbReference type="InterPro" id="IPR044666">
    <property type="entry name" value="Cyclophilin_A-like"/>
</dbReference>
<dbReference type="Pfam" id="PF00254">
    <property type="entry name" value="FKBP_C"/>
    <property type="match status" value="1"/>
</dbReference>
<evidence type="ECO:0000256" key="7">
    <source>
        <dbReference type="SAM" id="SignalP"/>
    </source>
</evidence>
<dbReference type="GO" id="GO:0003755">
    <property type="term" value="F:peptidyl-prolyl cis-trans isomerase activity"/>
    <property type="evidence" value="ECO:0007669"/>
    <property type="project" value="UniProtKB-KW"/>
</dbReference>
<feature type="domain" description="PPIase FKBP-type" evidence="8">
    <location>
        <begin position="262"/>
        <end position="368"/>
    </location>
</feature>
<protein>
    <recommendedName>
        <fullName evidence="3 6">peptidylprolyl isomerase</fullName>
        <ecNumber evidence="3 6">5.2.1.8</ecNumber>
    </recommendedName>
</protein>
<evidence type="ECO:0000259" key="9">
    <source>
        <dbReference type="PROSITE" id="PS50072"/>
    </source>
</evidence>
<accession>A0A9X1R2Y3</accession>
<dbReference type="SUPFAM" id="SSF54534">
    <property type="entry name" value="FKBP-like"/>
    <property type="match status" value="1"/>
</dbReference>
<evidence type="ECO:0000256" key="4">
    <source>
        <dbReference type="ARBA" id="ARBA00023110"/>
    </source>
</evidence>
<evidence type="ECO:0000259" key="8">
    <source>
        <dbReference type="PROSITE" id="PS50059"/>
    </source>
</evidence>
<dbReference type="EC" id="5.2.1.8" evidence="3 6"/>
<dbReference type="PROSITE" id="PS50059">
    <property type="entry name" value="FKBP_PPIASE"/>
    <property type="match status" value="1"/>
</dbReference>
<dbReference type="PANTHER" id="PTHR45625:SF4">
    <property type="entry name" value="PEPTIDYLPROLYL ISOMERASE DOMAIN AND WD REPEAT-CONTAINING PROTEIN 1"/>
    <property type="match status" value="1"/>
</dbReference>